<dbReference type="InterPro" id="IPR015424">
    <property type="entry name" value="PyrdxlP-dep_Trfase"/>
</dbReference>
<dbReference type="GO" id="GO:0008483">
    <property type="term" value="F:transaminase activity"/>
    <property type="evidence" value="ECO:0007669"/>
    <property type="project" value="UniProtKB-KW"/>
</dbReference>
<comment type="cofactor">
    <cofactor evidence="1 4">
        <name>pyridoxal 5'-phosphate</name>
        <dbReference type="ChEBI" id="CHEBI:597326"/>
    </cofactor>
</comment>
<dbReference type="GO" id="GO:0019346">
    <property type="term" value="P:transsulfuration"/>
    <property type="evidence" value="ECO:0007669"/>
    <property type="project" value="InterPro"/>
</dbReference>
<reference evidence="5 6" key="1">
    <citation type="submission" date="2020-04" db="EMBL/GenBank/DDBJ databases">
        <title>Azohydromonas sp. isolated from soil.</title>
        <authorList>
            <person name="Dahal R.H."/>
        </authorList>
    </citation>
    <scope>NUCLEOTIDE SEQUENCE [LARGE SCALE GENOMIC DNA]</scope>
    <source>
        <strain evidence="5 6">G-1-1-14</strain>
    </source>
</reference>
<dbReference type="PIRSF" id="PIRSF001434">
    <property type="entry name" value="CGS"/>
    <property type="match status" value="1"/>
</dbReference>
<evidence type="ECO:0000256" key="1">
    <source>
        <dbReference type="ARBA" id="ARBA00001933"/>
    </source>
</evidence>
<keyword evidence="5" id="KW-0808">Transferase</keyword>
<dbReference type="InterPro" id="IPR015422">
    <property type="entry name" value="PyrdxlP-dep_Trfase_small"/>
</dbReference>
<dbReference type="FunFam" id="3.90.1150.10:FF:000033">
    <property type="entry name" value="Cystathionine gamma-synthase"/>
    <property type="match status" value="1"/>
</dbReference>
<dbReference type="AlphaFoldDB" id="A0A848F5R3"/>
<dbReference type="Pfam" id="PF01053">
    <property type="entry name" value="Cys_Met_Meta_PP"/>
    <property type="match status" value="1"/>
</dbReference>
<keyword evidence="5" id="KW-0032">Aminotransferase</keyword>
<dbReference type="InterPro" id="IPR015421">
    <property type="entry name" value="PyrdxlP-dep_Trfase_major"/>
</dbReference>
<comment type="caution">
    <text evidence="5">The sequence shown here is derived from an EMBL/GenBank/DDBJ whole genome shotgun (WGS) entry which is preliminary data.</text>
</comment>
<name>A0A848F5R3_9BURK</name>
<evidence type="ECO:0000313" key="6">
    <source>
        <dbReference type="Proteomes" id="UP000574067"/>
    </source>
</evidence>
<dbReference type="Gene3D" id="3.40.640.10">
    <property type="entry name" value="Type I PLP-dependent aspartate aminotransferase-like (Major domain)"/>
    <property type="match status" value="1"/>
</dbReference>
<accession>A0A848F5R3</accession>
<dbReference type="GO" id="GO:0005737">
    <property type="term" value="C:cytoplasm"/>
    <property type="evidence" value="ECO:0007669"/>
    <property type="project" value="TreeGrafter"/>
</dbReference>
<protein>
    <submittedName>
        <fullName evidence="5">Aminotransferase class V-fold PLP-dependent enzyme</fullName>
    </submittedName>
</protein>
<keyword evidence="2 3" id="KW-0663">Pyridoxal phosphate</keyword>
<evidence type="ECO:0000313" key="5">
    <source>
        <dbReference type="EMBL" id="NML14025.1"/>
    </source>
</evidence>
<dbReference type="FunFam" id="3.40.640.10:FF:000046">
    <property type="entry name" value="Cystathionine gamma-lyase"/>
    <property type="match status" value="1"/>
</dbReference>
<evidence type="ECO:0000256" key="2">
    <source>
        <dbReference type="ARBA" id="ARBA00022898"/>
    </source>
</evidence>
<proteinExistence type="inferred from homology"/>
<dbReference type="CDD" id="cd00614">
    <property type="entry name" value="CGS_like"/>
    <property type="match status" value="1"/>
</dbReference>
<keyword evidence="6" id="KW-1185">Reference proteome</keyword>
<dbReference type="GO" id="GO:0016846">
    <property type="term" value="F:carbon-sulfur lyase activity"/>
    <property type="evidence" value="ECO:0007669"/>
    <property type="project" value="TreeGrafter"/>
</dbReference>
<dbReference type="Proteomes" id="UP000574067">
    <property type="component" value="Unassembled WGS sequence"/>
</dbReference>
<feature type="modified residue" description="N6-(pyridoxal phosphate)lysine" evidence="3">
    <location>
        <position position="201"/>
    </location>
</feature>
<dbReference type="PANTHER" id="PTHR11808:SF80">
    <property type="entry name" value="CYSTATHIONINE GAMMA-LYASE"/>
    <property type="match status" value="1"/>
</dbReference>
<dbReference type="SUPFAM" id="SSF53383">
    <property type="entry name" value="PLP-dependent transferases"/>
    <property type="match status" value="1"/>
</dbReference>
<dbReference type="GO" id="GO:0009086">
    <property type="term" value="P:methionine biosynthetic process"/>
    <property type="evidence" value="ECO:0007669"/>
    <property type="project" value="UniProtKB-ARBA"/>
</dbReference>
<comment type="similarity">
    <text evidence="4">Belongs to the trans-sulfuration enzymes family.</text>
</comment>
<dbReference type="GO" id="GO:0030170">
    <property type="term" value="F:pyridoxal phosphate binding"/>
    <property type="evidence" value="ECO:0007669"/>
    <property type="project" value="InterPro"/>
</dbReference>
<sequence length="400" mass="43163">MATRALHEGHHQDLSDSHCEPIAMTSAYVFKSAAEAAARFSGASKGNVYSRFTNPTVRAFEQRLASMEGAQDGIAFSSGMAAIAGVAHAWLEAGKNVVVSKDVFGTTLTAFRHYFGRLGVQVRTVELTRLDAWRRAIDSNTRLVFLESPSNPVQQVAHIRSIAALSHAMGALLVVDNTMLTPVFQNPLELGADLVLHSAGKYIDGQGRCVAGAVLGSERLVSDLRGVMRTLGSSLSAMNAWMLLKSLETLQMRVRAMSASAGAVARWLQQHGSVRGVHYTGLAEHPQHTLIGQQQRGHGAVFSFEVGDTREEAWRFMDALQLVAIATNIGDTRSMVTHPASTTHCRLTAEERRQAGIGDNLVRLSVGLEDLTDLVDDLDAALARADIVPRELQESLATAS</sequence>
<dbReference type="InterPro" id="IPR000277">
    <property type="entry name" value="Cys/Met-Metab_PyrdxlP-dep_enz"/>
</dbReference>
<dbReference type="Gene3D" id="3.90.1150.10">
    <property type="entry name" value="Aspartate Aminotransferase, domain 1"/>
    <property type="match status" value="1"/>
</dbReference>
<evidence type="ECO:0000256" key="4">
    <source>
        <dbReference type="RuleBase" id="RU362118"/>
    </source>
</evidence>
<gene>
    <name evidence="5" type="ORF">HHL10_03390</name>
</gene>
<organism evidence="5 6">
    <name type="scientific">Azohydromonas caseinilytica</name>
    <dbReference type="NCBI Taxonomy" id="2728836"/>
    <lineage>
        <taxon>Bacteria</taxon>
        <taxon>Pseudomonadati</taxon>
        <taxon>Pseudomonadota</taxon>
        <taxon>Betaproteobacteria</taxon>
        <taxon>Burkholderiales</taxon>
        <taxon>Sphaerotilaceae</taxon>
        <taxon>Azohydromonas</taxon>
    </lineage>
</organism>
<dbReference type="PANTHER" id="PTHR11808">
    <property type="entry name" value="TRANS-SULFURATION ENZYME FAMILY MEMBER"/>
    <property type="match status" value="1"/>
</dbReference>
<dbReference type="EMBL" id="JABBFW010000002">
    <property type="protein sequence ID" value="NML14025.1"/>
    <property type="molecule type" value="Genomic_DNA"/>
</dbReference>
<evidence type="ECO:0000256" key="3">
    <source>
        <dbReference type="PIRSR" id="PIRSR001434-2"/>
    </source>
</evidence>